<evidence type="ECO:0000256" key="7">
    <source>
        <dbReference type="ARBA" id="ARBA00022857"/>
    </source>
</evidence>
<feature type="binding site" evidence="13">
    <location>
        <begin position="35"/>
        <end position="37"/>
    </location>
    <ligand>
        <name>NADP(+)</name>
        <dbReference type="ChEBI" id="CHEBI:58349"/>
    </ligand>
</feature>
<keyword evidence="16" id="KW-1185">Reference proteome</keyword>
<dbReference type="InterPro" id="IPR036291">
    <property type="entry name" value="NAD(P)-bd_dom_sf"/>
</dbReference>
<gene>
    <name evidence="15" type="ORF">HNQ45_001558</name>
</gene>
<dbReference type="Pfam" id="PF16654">
    <property type="entry name" value="DAPDH_C"/>
    <property type="match status" value="1"/>
</dbReference>
<dbReference type="NCBIfam" id="TIGR01921">
    <property type="entry name" value="DAP-DH"/>
    <property type="match status" value="1"/>
</dbReference>
<evidence type="ECO:0000256" key="3">
    <source>
        <dbReference type="ARBA" id="ARBA00011738"/>
    </source>
</evidence>
<feature type="binding site" evidence="13">
    <location>
        <position position="271"/>
    </location>
    <ligand>
        <name>substrate</name>
    </ligand>
</feature>
<feature type="binding site" evidence="13">
    <location>
        <begin position="117"/>
        <end position="121"/>
    </location>
    <ligand>
        <name>NADP(+)</name>
        <dbReference type="ChEBI" id="CHEBI:58349"/>
    </ligand>
</feature>
<dbReference type="SUPFAM" id="SSF55347">
    <property type="entry name" value="Glyceraldehyde-3-phosphate dehydrogenase-like, C-terminal domain"/>
    <property type="match status" value="1"/>
</dbReference>
<dbReference type="EC" id="1.4.1.16" evidence="4 12"/>
<feature type="binding site" evidence="13">
    <location>
        <position position="245"/>
    </location>
    <ligand>
        <name>substrate</name>
    </ligand>
</feature>
<comment type="subunit">
    <text evidence="3 12">Homodimer.</text>
</comment>
<comment type="function">
    <text evidence="12">Catalyzes the reversible NADPH-dependent reductive amination of L-2-amino-6-oxopimelate, the acyclic form of L-tetrahydrodipicolinate, to generate the meso compound, D,L-2,6-diaminopimelate.</text>
</comment>
<dbReference type="GO" id="GO:0047850">
    <property type="term" value="F:diaminopimelate dehydrogenase activity"/>
    <property type="evidence" value="ECO:0007669"/>
    <property type="project" value="UniProtKB-UniRule"/>
</dbReference>
<keyword evidence="13" id="KW-0547">Nucleotide-binding</keyword>
<dbReference type="InterPro" id="IPR010190">
    <property type="entry name" value="Diaminopimelate_DH_Ddh"/>
</dbReference>
<proteinExistence type="inferred from homology"/>
<dbReference type="Gene3D" id="3.40.50.720">
    <property type="entry name" value="NAD(P)-binding Rossmann-like Domain"/>
    <property type="match status" value="1"/>
</dbReference>
<sequence length="321" mass="36412">MSKINVGIVGYGNLGQGVETSLSYNDDFNLVGVFTRRDPKSLNTKAYHVDDILDFKEDIDVLILCGGSKNDIPETREFYSTHFSTVDCYDNHKDLLNHYKILDSITKENENVSIIGTGWDPGVFSVQKLYSESFLPNGESYTFYGPGLSQGHSDAVRQVNGVKYGAQYTLPNDHLVKEIEDGKEVNYTKEAAHIRDVYIVSDNTRTDEDIKEEIINMPDYFKGYETNVYFISEDEFKENHQNLNHGGYVLRRGFTNNNQATYKIELNLDSNPEFTASVAVASARAAYRFLKDKNFGAKSLFDVPPSYLSRRTTEEMIQSLL</sequence>
<dbReference type="EMBL" id="JACHHF010000012">
    <property type="protein sequence ID" value="MBB5176668.1"/>
    <property type="molecule type" value="Genomic_DNA"/>
</dbReference>
<accession>A0A9Q2HFY3</accession>
<feature type="binding site" evidence="13">
    <location>
        <begin position="11"/>
        <end position="14"/>
    </location>
    <ligand>
        <name>NADP(+)</name>
        <dbReference type="ChEBI" id="CHEBI:58349"/>
    </ligand>
</feature>
<evidence type="ECO:0000256" key="6">
    <source>
        <dbReference type="ARBA" id="ARBA00022605"/>
    </source>
</evidence>
<comment type="similarity">
    <text evidence="2 12">Belongs to the diaminopimelate dehydrogenase family.</text>
</comment>
<dbReference type="GO" id="GO:0009089">
    <property type="term" value="P:lysine biosynthetic process via diaminopimelate"/>
    <property type="evidence" value="ECO:0007669"/>
    <property type="project" value="UniProtKB-UniRule"/>
</dbReference>
<organism evidence="15 16">
    <name type="scientific">Nosocomiicoccus ampullae</name>
    <dbReference type="NCBI Taxonomy" id="489910"/>
    <lineage>
        <taxon>Bacteria</taxon>
        <taxon>Bacillati</taxon>
        <taxon>Bacillota</taxon>
        <taxon>Bacilli</taxon>
        <taxon>Bacillales</taxon>
        <taxon>Staphylococcaceae</taxon>
        <taxon>Nosocomiicoccus</taxon>
    </lineage>
</organism>
<dbReference type="SUPFAM" id="SSF51735">
    <property type="entry name" value="NAD(P)-binding Rossmann-fold domains"/>
    <property type="match status" value="1"/>
</dbReference>
<feature type="binding site" evidence="13">
    <location>
        <position position="169"/>
    </location>
    <ligand>
        <name>substrate</name>
    </ligand>
</feature>
<dbReference type="AlphaFoldDB" id="A0A9Q2HFY3"/>
<reference evidence="15 16" key="1">
    <citation type="submission" date="2020-08" db="EMBL/GenBank/DDBJ databases">
        <title>Genomic Encyclopedia of Type Strains, Phase IV (KMG-IV): sequencing the most valuable type-strain genomes for metagenomic binning, comparative biology and taxonomic classification.</title>
        <authorList>
            <person name="Goeker M."/>
        </authorList>
    </citation>
    <scope>NUCLEOTIDE SEQUENCE [LARGE SCALE GENOMIC DNA]</scope>
    <source>
        <strain evidence="15 16">DSM 19163</strain>
    </source>
</reference>
<feature type="binding site" evidence="13">
    <location>
        <position position="195"/>
    </location>
    <ligand>
        <name>substrate</name>
    </ligand>
</feature>
<evidence type="ECO:0000256" key="11">
    <source>
        <dbReference type="ARBA" id="ARBA00052023"/>
    </source>
</evidence>
<evidence type="ECO:0000313" key="16">
    <source>
        <dbReference type="Proteomes" id="UP000579136"/>
    </source>
</evidence>
<dbReference type="Gene3D" id="3.30.360.10">
    <property type="entry name" value="Dihydrodipicolinate Reductase, domain 2"/>
    <property type="match status" value="1"/>
</dbReference>
<keyword evidence="7 12" id="KW-0521">NADP</keyword>
<dbReference type="Proteomes" id="UP000579136">
    <property type="component" value="Unassembled WGS sequence"/>
</dbReference>
<evidence type="ECO:0000256" key="10">
    <source>
        <dbReference type="ARBA" id="ARBA00023154"/>
    </source>
</evidence>
<evidence type="ECO:0000259" key="14">
    <source>
        <dbReference type="Pfam" id="PF16654"/>
    </source>
</evidence>
<keyword evidence="9 12" id="KW-0560">Oxidoreductase</keyword>
<keyword evidence="6 12" id="KW-0028">Amino-acid biosynthesis</keyword>
<name>A0A9Q2HFY3_9STAP</name>
<keyword evidence="8 12" id="KW-0220">Diaminopimelate biosynthesis</keyword>
<feature type="domain" description="Meso-diaminopimelate D-dehydrogenase C-terminal" evidence="14">
    <location>
        <begin position="118"/>
        <end position="270"/>
    </location>
</feature>
<evidence type="ECO:0000256" key="2">
    <source>
        <dbReference type="ARBA" id="ARBA00007442"/>
    </source>
</evidence>
<feature type="binding site" evidence="13">
    <location>
        <begin position="65"/>
        <end position="68"/>
    </location>
    <ligand>
        <name>NADP(+)</name>
        <dbReference type="ChEBI" id="CHEBI:58349"/>
    </ligand>
</feature>
<evidence type="ECO:0000256" key="5">
    <source>
        <dbReference type="ARBA" id="ARBA00021654"/>
    </source>
</evidence>
<comment type="pathway">
    <text evidence="1 12">Amino-acid biosynthesis; L-lysine biosynthesis via DAP pathway; DL-2,6-diaminopimelate from (S)-tetrahydrodipicolinate: step 1/1.</text>
</comment>
<dbReference type="InterPro" id="IPR032094">
    <property type="entry name" value="Meso-DAP_DH_C"/>
</dbReference>
<dbReference type="CDD" id="cd02270">
    <property type="entry name" value="meso-DAPDH_N"/>
    <property type="match status" value="1"/>
</dbReference>
<evidence type="ECO:0000256" key="13">
    <source>
        <dbReference type="PIRSR" id="PIRSR025648-1"/>
    </source>
</evidence>
<dbReference type="PIRSF" id="PIRSF025648">
    <property type="entry name" value="DDH"/>
    <property type="match status" value="1"/>
</dbReference>
<evidence type="ECO:0000256" key="1">
    <source>
        <dbReference type="ARBA" id="ARBA00004896"/>
    </source>
</evidence>
<comment type="catalytic activity">
    <reaction evidence="11 12">
        <text>meso-2,6-diaminopimelate + NADP(+) + H2O = (S)-2-amino-6-oxoheptanedioate + NH4(+) + NADPH + H(+)</text>
        <dbReference type="Rhea" id="RHEA:13561"/>
        <dbReference type="ChEBI" id="CHEBI:15377"/>
        <dbReference type="ChEBI" id="CHEBI:15378"/>
        <dbReference type="ChEBI" id="CHEBI:28938"/>
        <dbReference type="ChEBI" id="CHEBI:57783"/>
        <dbReference type="ChEBI" id="CHEBI:57791"/>
        <dbReference type="ChEBI" id="CHEBI:58349"/>
        <dbReference type="ChEBI" id="CHEBI:58556"/>
        <dbReference type="EC" id="1.4.1.16"/>
    </reaction>
</comment>
<dbReference type="GO" id="GO:0000166">
    <property type="term" value="F:nucleotide binding"/>
    <property type="evidence" value="ECO:0007669"/>
    <property type="project" value="UniProtKB-KW"/>
</dbReference>
<dbReference type="GO" id="GO:0019877">
    <property type="term" value="P:diaminopimelate biosynthetic process"/>
    <property type="evidence" value="ECO:0007669"/>
    <property type="project" value="UniProtKB-UniRule"/>
</dbReference>
<evidence type="ECO:0000313" key="15">
    <source>
        <dbReference type="EMBL" id="MBB5176668.1"/>
    </source>
</evidence>
<evidence type="ECO:0000256" key="9">
    <source>
        <dbReference type="ARBA" id="ARBA00023002"/>
    </source>
</evidence>
<dbReference type="RefSeq" id="WP_221265280.1">
    <property type="nucleotide sequence ID" value="NZ_CBCRYX010000014.1"/>
</dbReference>
<evidence type="ECO:0000256" key="8">
    <source>
        <dbReference type="ARBA" id="ARBA00022915"/>
    </source>
</evidence>
<evidence type="ECO:0000256" key="12">
    <source>
        <dbReference type="PIRNR" id="PIRNR025648"/>
    </source>
</evidence>
<evidence type="ECO:0000256" key="4">
    <source>
        <dbReference type="ARBA" id="ARBA00012080"/>
    </source>
</evidence>
<protein>
    <recommendedName>
        <fullName evidence="5 12">Meso-diaminopimelate D-dehydrogenase</fullName>
        <shortName evidence="12">DAPDH</shortName>
        <shortName evidence="12">Meso-DAP dehydrogenase</shortName>
        <ecNumber evidence="4 12">1.4.1.16</ecNumber>
    </recommendedName>
</protein>
<keyword evidence="10 12" id="KW-0457">Lysine biosynthesis</keyword>
<comment type="caution">
    <text evidence="15">The sequence shown here is derived from an EMBL/GenBank/DDBJ whole genome shotgun (WGS) entry which is preliminary data.</text>
</comment>